<reference evidence="2 3" key="1">
    <citation type="submission" date="2024-09" db="EMBL/GenBank/DDBJ databases">
        <title>Chromosome-scale assembly of Riccia fluitans.</title>
        <authorList>
            <person name="Paukszto L."/>
            <person name="Sawicki J."/>
            <person name="Karawczyk K."/>
            <person name="Piernik-Szablinska J."/>
            <person name="Szczecinska M."/>
            <person name="Mazdziarz M."/>
        </authorList>
    </citation>
    <scope>NUCLEOTIDE SEQUENCE [LARGE SCALE GENOMIC DNA]</scope>
    <source>
        <strain evidence="2">Rf_01</strain>
        <tissue evidence="2">Aerial parts of the thallus</tissue>
    </source>
</reference>
<feature type="region of interest" description="Disordered" evidence="1">
    <location>
        <begin position="1"/>
        <end position="130"/>
    </location>
</feature>
<comment type="caution">
    <text evidence="2">The sequence shown here is derived from an EMBL/GenBank/DDBJ whole genome shotgun (WGS) entry which is preliminary data.</text>
</comment>
<feature type="compositionally biased region" description="Low complexity" evidence="1">
    <location>
        <begin position="31"/>
        <end position="48"/>
    </location>
</feature>
<dbReference type="Proteomes" id="UP001605036">
    <property type="component" value="Unassembled WGS sequence"/>
</dbReference>
<keyword evidence="3" id="KW-1185">Reference proteome</keyword>
<name>A0ABD1YX19_9MARC</name>
<sequence length="280" mass="29685">MSSDLDKKKQSALNGLTRELRQRSEGKNFGSAFCSSSSPSSESSASRLRLLEQLRRASEAGNTSRASKSMVEDHKDVELGQMSLPTPQSTPPPPPTEASLRSGSTLTSGAGGAVKKRRIRPSRKPRTTVVAADTENFFEIVQKLTAPPLTDSTQNASDSAVVRPLPPHIFSAKGESGRSSRAGKEVAASTSMPSLEPTEVPGFVFQGTEGAGGMNDMMGYIRQSSWMAMESTFSLSSESIQGSRSTQFAAAAYPSGTVKASVSPYKVSSHSEEVDVSKEA</sequence>
<feature type="compositionally biased region" description="Basic residues" evidence="1">
    <location>
        <begin position="114"/>
        <end position="126"/>
    </location>
</feature>
<gene>
    <name evidence="2" type="ORF">R1flu_006684</name>
</gene>
<evidence type="ECO:0000313" key="3">
    <source>
        <dbReference type="Proteomes" id="UP001605036"/>
    </source>
</evidence>
<dbReference type="EMBL" id="JBHFFA010000003">
    <property type="protein sequence ID" value="KAL2635205.1"/>
    <property type="molecule type" value="Genomic_DNA"/>
</dbReference>
<feature type="compositionally biased region" description="Basic and acidic residues" evidence="1">
    <location>
        <begin position="49"/>
        <end position="58"/>
    </location>
</feature>
<protein>
    <recommendedName>
        <fullName evidence="4">VQ domain-containing protein</fullName>
    </recommendedName>
</protein>
<evidence type="ECO:0008006" key="4">
    <source>
        <dbReference type="Google" id="ProtNLM"/>
    </source>
</evidence>
<evidence type="ECO:0000313" key="2">
    <source>
        <dbReference type="EMBL" id="KAL2635205.1"/>
    </source>
</evidence>
<organism evidence="2 3">
    <name type="scientific">Riccia fluitans</name>
    <dbReference type="NCBI Taxonomy" id="41844"/>
    <lineage>
        <taxon>Eukaryota</taxon>
        <taxon>Viridiplantae</taxon>
        <taxon>Streptophyta</taxon>
        <taxon>Embryophyta</taxon>
        <taxon>Marchantiophyta</taxon>
        <taxon>Marchantiopsida</taxon>
        <taxon>Marchantiidae</taxon>
        <taxon>Marchantiales</taxon>
        <taxon>Ricciaceae</taxon>
        <taxon>Riccia</taxon>
    </lineage>
</organism>
<proteinExistence type="predicted"/>
<evidence type="ECO:0000256" key="1">
    <source>
        <dbReference type="SAM" id="MobiDB-lite"/>
    </source>
</evidence>
<feature type="compositionally biased region" description="Low complexity" evidence="1">
    <location>
        <begin position="98"/>
        <end position="108"/>
    </location>
</feature>
<feature type="region of interest" description="Disordered" evidence="1">
    <location>
        <begin position="257"/>
        <end position="280"/>
    </location>
</feature>
<accession>A0ABD1YX19</accession>
<feature type="compositionally biased region" description="Basic and acidic residues" evidence="1">
    <location>
        <begin position="269"/>
        <end position="280"/>
    </location>
</feature>
<dbReference type="AlphaFoldDB" id="A0ABD1YX19"/>